<evidence type="ECO:0000256" key="4">
    <source>
        <dbReference type="ARBA" id="ARBA00023139"/>
    </source>
</evidence>
<evidence type="ECO:0000259" key="7">
    <source>
        <dbReference type="SMART" id="SM00062"/>
    </source>
</evidence>
<dbReference type="RefSeq" id="WP_061802321.1">
    <property type="nucleotide sequence ID" value="NZ_FOXX01000001.1"/>
</dbReference>
<evidence type="ECO:0000256" key="2">
    <source>
        <dbReference type="ARBA" id="ARBA00010333"/>
    </source>
</evidence>
<dbReference type="Proteomes" id="UP000182762">
    <property type="component" value="Unassembled WGS sequence"/>
</dbReference>
<dbReference type="PANTHER" id="PTHR35936:SF17">
    <property type="entry name" value="ARGININE-BINDING EXTRACELLULAR PROTEIN ARTP"/>
    <property type="match status" value="1"/>
</dbReference>
<feature type="domain" description="Ionotropic glutamate receptor C-terminal" evidence="8">
    <location>
        <begin position="31"/>
        <end position="251"/>
    </location>
</feature>
<dbReference type="InterPro" id="IPR018313">
    <property type="entry name" value="SBP_3_CS"/>
</dbReference>
<sequence>MKKWSLLFVFVLIVGLLSACGSKENSEDKKVLVMGTSADYPPFEYVDTGKSEEVVGFDIDLAKMVAKELGYKVEVKDMEFNGLITALKSDQVDFVLSGMTPTEKRKKNVDFSDIYYTNKNMIVTTDKNIKSIEDLKGKTVGVQTSSIQEDAAKEAKKSVNLTIESRDRIPQLVSEMKAGRFDAAIIEDNVAKGYLEKDKELNGTVMEGGDDAGMAMAFPKDSELTKEFNRVLKEKQENGEVDKLIQKWFNN</sequence>
<keyword evidence="4" id="KW-0564">Palmitate</keyword>
<dbReference type="InterPro" id="IPR001638">
    <property type="entry name" value="Solute-binding_3/MltF_N"/>
</dbReference>
<reference evidence="9 10" key="1">
    <citation type="submission" date="2016-10" db="EMBL/GenBank/DDBJ databases">
        <authorList>
            <person name="Varghese N."/>
            <person name="Submissions S."/>
        </authorList>
    </citation>
    <scope>NUCLEOTIDE SEQUENCE [LARGE SCALE GENOMIC DNA]</scope>
    <source>
        <strain evidence="9 10">DSM 13796</strain>
    </source>
</reference>
<comment type="caution">
    <text evidence="9">The sequence shown here is derived from an EMBL/GenBank/DDBJ whole genome shotgun (WGS) entry which is preliminary data.</text>
</comment>
<dbReference type="SMART" id="SM00079">
    <property type="entry name" value="PBPe"/>
    <property type="match status" value="1"/>
</dbReference>
<dbReference type="SUPFAM" id="SSF53850">
    <property type="entry name" value="Periplasmic binding protein-like II"/>
    <property type="match status" value="1"/>
</dbReference>
<comment type="subcellular location">
    <subcellularLocation>
        <location evidence="1">Cell envelope</location>
    </subcellularLocation>
</comment>
<dbReference type="GeneID" id="93709184"/>
<dbReference type="SMART" id="SM00062">
    <property type="entry name" value="PBPb"/>
    <property type="match status" value="1"/>
</dbReference>
<keyword evidence="10" id="KW-1185">Reference proteome</keyword>
<organism evidence="9 10">
    <name type="scientific">Priestia endophytica DSM 13796</name>
    <dbReference type="NCBI Taxonomy" id="1121089"/>
    <lineage>
        <taxon>Bacteria</taxon>
        <taxon>Bacillati</taxon>
        <taxon>Bacillota</taxon>
        <taxon>Bacilli</taxon>
        <taxon>Bacillales</taxon>
        <taxon>Bacillaceae</taxon>
        <taxon>Priestia</taxon>
    </lineage>
</organism>
<keyword evidence="3" id="KW-0732">Signal</keyword>
<evidence type="ECO:0000259" key="8">
    <source>
        <dbReference type="SMART" id="SM00079"/>
    </source>
</evidence>
<dbReference type="PROSITE" id="PS01039">
    <property type="entry name" value="SBP_BACTERIAL_3"/>
    <property type="match status" value="1"/>
</dbReference>
<evidence type="ECO:0000256" key="1">
    <source>
        <dbReference type="ARBA" id="ARBA00004196"/>
    </source>
</evidence>
<proteinExistence type="inferred from homology"/>
<evidence type="ECO:0000256" key="5">
    <source>
        <dbReference type="ARBA" id="ARBA00023288"/>
    </source>
</evidence>
<keyword evidence="5" id="KW-0449">Lipoprotein</keyword>
<evidence type="ECO:0000256" key="3">
    <source>
        <dbReference type="ARBA" id="ARBA00022729"/>
    </source>
</evidence>
<protein>
    <submittedName>
        <fullName evidence="9">Polar amino acid transport system substrate-binding protein</fullName>
    </submittedName>
</protein>
<evidence type="ECO:0000313" key="10">
    <source>
        <dbReference type="Proteomes" id="UP000182762"/>
    </source>
</evidence>
<gene>
    <name evidence="9" type="ORF">SAMN02745910_00411</name>
</gene>
<evidence type="ECO:0000256" key="6">
    <source>
        <dbReference type="RuleBase" id="RU003744"/>
    </source>
</evidence>
<accession>A0A1I5W5R7</accession>
<name>A0A1I5W5R7_9BACI</name>
<dbReference type="PANTHER" id="PTHR35936">
    <property type="entry name" value="MEMBRANE-BOUND LYTIC MUREIN TRANSGLYCOSYLASE F"/>
    <property type="match status" value="1"/>
</dbReference>
<evidence type="ECO:0000313" key="9">
    <source>
        <dbReference type="EMBL" id="SFQ15085.1"/>
    </source>
</evidence>
<feature type="domain" description="Solute-binding protein family 3/N-terminal" evidence="7">
    <location>
        <begin position="31"/>
        <end position="251"/>
    </location>
</feature>
<dbReference type="EMBL" id="FOXX01000001">
    <property type="protein sequence ID" value="SFQ15085.1"/>
    <property type="molecule type" value="Genomic_DNA"/>
</dbReference>
<dbReference type="PROSITE" id="PS51257">
    <property type="entry name" value="PROKAR_LIPOPROTEIN"/>
    <property type="match status" value="1"/>
</dbReference>
<dbReference type="Gene3D" id="3.40.190.10">
    <property type="entry name" value="Periplasmic binding protein-like II"/>
    <property type="match status" value="2"/>
</dbReference>
<dbReference type="Pfam" id="PF00497">
    <property type="entry name" value="SBP_bac_3"/>
    <property type="match status" value="1"/>
</dbReference>
<comment type="similarity">
    <text evidence="2 6">Belongs to the bacterial solute-binding protein 3 family.</text>
</comment>
<dbReference type="InterPro" id="IPR001320">
    <property type="entry name" value="Iontro_rcpt_C"/>
</dbReference>